<comment type="caution">
    <text evidence="17">The sequence shown here is derived from an EMBL/GenBank/DDBJ whole genome shotgun (WGS) entry which is preliminary data.</text>
</comment>
<feature type="transmembrane region" description="Helical" evidence="16">
    <location>
        <begin position="317"/>
        <end position="340"/>
    </location>
</feature>
<feature type="transmembrane region" description="Helical" evidence="16">
    <location>
        <begin position="85"/>
        <end position="104"/>
    </location>
</feature>
<protein>
    <recommendedName>
        <fullName evidence="12">Probable peptidoglycan glycosyltransferase FtsW</fullName>
        <ecNumber evidence="14">2.4.99.28</ecNumber>
    </recommendedName>
    <alternativeName>
        <fullName evidence="13">Cell division protein FtsW</fullName>
    </alternativeName>
    <alternativeName>
        <fullName evidence="10">Cell wall polymerase</fullName>
    </alternativeName>
    <alternativeName>
        <fullName evidence="9">Peptidoglycan polymerase</fullName>
    </alternativeName>
</protein>
<gene>
    <name evidence="17" type="ORF">QJ522_12135</name>
</gene>
<keyword evidence="7 16" id="KW-1133">Transmembrane helix</keyword>
<dbReference type="GO" id="GO:0051301">
    <property type="term" value="P:cell division"/>
    <property type="evidence" value="ECO:0007669"/>
    <property type="project" value="InterPro"/>
</dbReference>
<comment type="similarity">
    <text evidence="11">Belongs to the SEDS family. FtsW subfamily.</text>
</comment>
<dbReference type="InterPro" id="IPR001182">
    <property type="entry name" value="FtsW/RodA"/>
</dbReference>
<dbReference type="GO" id="GO:0008955">
    <property type="term" value="F:peptidoglycan glycosyltransferase activity"/>
    <property type="evidence" value="ECO:0007669"/>
    <property type="project" value="UniProtKB-EC"/>
</dbReference>
<organism evidence="17 18">
    <name type="scientific">Anaerobaca lacustris</name>
    <dbReference type="NCBI Taxonomy" id="3044600"/>
    <lineage>
        <taxon>Bacteria</taxon>
        <taxon>Pseudomonadati</taxon>
        <taxon>Planctomycetota</taxon>
        <taxon>Phycisphaerae</taxon>
        <taxon>Sedimentisphaerales</taxon>
        <taxon>Anaerobacaceae</taxon>
        <taxon>Anaerobaca</taxon>
    </lineage>
</organism>
<evidence type="ECO:0000256" key="13">
    <source>
        <dbReference type="ARBA" id="ARBA00041418"/>
    </source>
</evidence>
<evidence type="ECO:0000313" key="17">
    <source>
        <dbReference type="EMBL" id="MDI6449798.1"/>
    </source>
</evidence>
<evidence type="ECO:0000256" key="14">
    <source>
        <dbReference type="ARBA" id="ARBA00044770"/>
    </source>
</evidence>
<dbReference type="EMBL" id="JASCXX010000013">
    <property type="protein sequence ID" value="MDI6449798.1"/>
    <property type="molecule type" value="Genomic_DNA"/>
</dbReference>
<name>A0AAW6TVW3_9BACT</name>
<dbReference type="GO" id="GO:0009252">
    <property type="term" value="P:peptidoglycan biosynthetic process"/>
    <property type="evidence" value="ECO:0007669"/>
    <property type="project" value="UniProtKB-KW"/>
</dbReference>
<dbReference type="PANTHER" id="PTHR30474">
    <property type="entry name" value="CELL CYCLE PROTEIN"/>
    <property type="match status" value="1"/>
</dbReference>
<dbReference type="Proteomes" id="UP001431776">
    <property type="component" value="Unassembled WGS sequence"/>
</dbReference>
<comment type="subcellular location">
    <subcellularLocation>
        <location evidence="1">Membrane</location>
        <topology evidence="1">Multi-pass membrane protein</topology>
    </subcellularLocation>
</comment>
<evidence type="ECO:0000256" key="4">
    <source>
        <dbReference type="ARBA" id="ARBA00022692"/>
    </source>
</evidence>
<evidence type="ECO:0000256" key="5">
    <source>
        <dbReference type="ARBA" id="ARBA00022960"/>
    </source>
</evidence>
<feature type="transmembrane region" description="Helical" evidence="16">
    <location>
        <begin position="180"/>
        <end position="198"/>
    </location>
</feature>
<evidence type="ECO:0000256" key="16">
    <source>
        <dbReference type="SAM" id="Phobius"/>
    </source>
</evidence>
<dbReference type="AlphaFoldDB" id="A0AAW6TVW3"/>
<evidence type="ECO:0000256" key="3">
    <source>
        <dbReference type="ARBA" id="ARBA00022679"/>
    </source>
</evidence>
<dbReference type="GO" id="GO:0005886">
    <property type="term" value="C:plasma membrane"/>
    <property type="evidence" value="ECO:0007669"/>
    <property type="project" value="TreeGrafter"/>
</dbReference>
<evidence type="ECO:0000256" key="2">
    <source>
        <dbReference type="ARBA" id="ARBA00022676"/>
    </source>
</evidence>
<proteinExistence type="inferred from homology"/>
<dbReference type="PANTHER" id="PTHR30474:SF2">
    <property type="entry name" value="PEPTIDOGLYCAN GLYCOSYLTRANSFERASE FTSW-RELATED"/>
    <property type="match status" value="1"/>
</dbReference>
<feature type="transmembrane region" description="Helical" evidence="16">
    <location>
        <begin position="52"/>
        <end position="73"/>
    </location>
</feature>
<evidence type="ECO:0000313" key="18">
    <source>
        <dbReference type="Proteomes" id="UP001431776"/>
    </source>
</evidence>
<comment type="catalytic activity">
    <reaction evidence="15">
        <text>[GlcNAc-(1-&gt;4)-Mur2Ac(oyl-L-Ala-gamma-D-Glu-L-Lys-D-Ala-D-Ala)](n)-di-trans,octa-cis-undecaprenyl diphosphate + beta-D-GlcNAc-(1-&gt;4)-Mur2Ac(oyl-L-Ala-gamma-D-Glu-L-Lys-D-Ala-D-Ala)-di-trans,octa-cis-undecaprenyl diphosphate = [GlcNAc-(1-&gt;4)-Mur2Ac(oyl-L-Ala-gamma-D-Glu-L-Lys-D-Ala-D-Ala)](n+1)-di-trans,octa-cis-undecaprenyl diphosphate + di-trans,octa-cis-undecaprenyl diphosphate + H(+)</text>
        <dbReference type="Rhea" id="RHEA:23708"/>
        <dbReference type="Rhea" id="RHEA-COMP:9602"/>
        <dbReference type="Rhea" id="RHEA-COMP:9603"/>
        <dbReference type="ChEBI" id="CHEBI:15378"/>
        <dbReference type="ChEBI" id="CHEBI:58405"/>
        <dbReference type="ChEBI" id="CHEBI:60033"/>
        <dbReference type="ChEBI" id="CHEBI:78435"/>
        <dbReference type="EC" id="2.4.99.28"/>
    </reaction>
</comment>
<evidence type="ECO:0000256" key="15">
    <source>
        <dbReference type="ARBA" id="ARBA00049902"/>
    </source>
</evidence>
<evidence type="ECO:0000256" key="7">
    <source>
        <dbReference type="ARBA" id="ARBA00022989"/>
    </source>
</evidence>
<feature type="transmembrane region" description="Helical" evidence="16">
    <location>
        <begin position="12"/>
        <end position="32"/>
    </location>
</feature>
<keyword evidence="5" id="KW-0133">Cell shape</keyword>
<dbReference type="GO" id="GO:0008360">
    <property type="term" value="P:regulation of cell shape"/>
    <property type="evidence" value="ECO:0007669"/>
    <property type="project" value="UniProtKB-KW"/>
</dbReference>
<evidence type="ECO:0000256" key="6">
    <source>
        <dbReference type="ARBA" id="ARBA00022984"/>
    </source>
</evidence>
<reference evidence="17" key="1">
    <citation type="submission" date="2023-05" db="EMBL/GenBank/DDBJ databases">
        <title>Anaerotaeda fermentans gen. nov., sp. nov., a novel anaerobic planctomycete of the new family within the order Sedimentisphaerales isolated from Taman Peninsula, Russia.</title>
        <authorList>
            <person name="Khomyakova M.A."/>
            <person name="Merkel A.Y."/>
            <person name="Slobodkin A.I."/>
        </authorList>
    </citation>
    <scope>NUCLEOTIDE SEQUENCE</scope>
    <source>
        <strain evidence="17">M17dextr</strain>
    </source>
</reference>
<keyword evidence="3" id="KW-0808">Transferase</keyword>
<evidence type="ECO:0000256" key="8">
    <source>
        <dbReference type="ARBA" id="ARBA00023136"/>
    </source>
</evidence>
<keyword evidence="6" id="KW-0573">Peptidoglycan synthesis</keyword>
<feature type="transmembrane region" description="Helical" evidence="16">
    <location>
        <begin position="346"/>
        <end position="372"/>
    </location>
</feature>
<dbReference type="GO" id="GO:0032153">
    <property type="term" value="C:cell division site"/>
    <property type="evidence" value="ECO:0007669"/>
    <property type="project" value="TreeGrafter"/>
</dbReference>
<dbReference type="EC" id="2.4.99.28" evidence="14"/>
<keyword evidence="4 16" id="KW-0812">Transmembrane</keyword>
<evidence type="ECO:0000256" key="9">
    <source>
        <dbReference type="ARBA" id="ARBA00032370"/>
    </source>
</evidence>
<sequence>MNDPQGRLADYIAMVIVFLMGIGAVMVFSAGANLGYEFDLRRFYDFPALRQIMFFPLAVVVLLVASCLDYRWLRLRDRWWKSLPVWLVFVSIVLLGVVLIPQLGTQINQARRWLRLTVGPVSISFQPSELAKWAMVFGLAAACARSGPNARRYWTWFVPLCLLIGLVCGLIVVEDFGTAVFVALISFVILAIAGVRWWHVLTLLPFAGGGLIAGLIHSPHRIKRLLAFLRPEEWADVAYQANQSLIAIGSGGLWGKGLGEGISKYGHLPEDTTDFIFAIVGEELGLIGTIGVIGLFIVFVGLGWVVVMRCRDRFGRLLAAGIVLTISIQAAINIGVVTVVLPTKGIPLPFISSGGTSMLLSAAAVGVLLNIASQTDRSDSDMCDRADGDSDV</sequence>
<evidence type="ECO:0000256" key="1">
    <source>
        <dbReference type="ARBA" id="ARBA00004141"/>
    </source>
</evidence>
<dbReference type="Pfam" id="PF01098">
    <property type="entry name" value="FTSW_RODA_SPOVE"/>
    <property type="match status" value="1"/>
</dbReference>
<keyword evidence="2" id="KW-0328">Glycosyltransferase</keyword>
<keyword evidence="18" id="KW-1185">Reference proteome</keyword>
<accession>A0AAW6TVW3</accession>
<dbReference type="GO" id="GO:0015648">
    <property type="term" value="F:lipid-linked peptidoglycan transporter activity"/>
    <property type="evidence" value="ECO:0007669"/>
    <property type="project" value="TreeGrafter"/>
</dbReference>
<dbReference type="RefSeq" id="WP_349245206.1">
    <property type="nucleotide sequence ID" value="NZ_JASCXX010000013.1"/>
</dbReference>
<evidence type="ECO:0000256" key="12">
    <source>
        <dbReference type="ARBA" id="ARBA00041185"/>
    </source>
</evidence>
<feature type="transmembrane region" description="Helical" evidence="16">
    <location>
        <begin position="153"/>
        <end position="173"/>
    </location>
</feature>
<keyword evidence="8 16" id="KW-0472">Membrane</keyword>
<feature type="transmembrane region" description="Helical" evidence="16">
    <location>
        <begin position="284"/>
        <end position="305"/>
    </location>
</feature>
<evidence type="ECO:0000256" key="10">
    <source>
        <dbReference type="ARBA" id="ARBA00033270"/>
    </source>
</evidence>
<evidence type="ECO:0000256" key="11">
    <source>
        <dbReference type="ARBA" id="ARBA00038053"/>
    </source>
</evidence>